<dbReference type="EC" id="2.7.4.9" evidence="2 12"/>
<dbReference type="PROSITE" id="PS01331">
    <property type="entry name" value="THYMIDYLATE_KINASE"/>
    <property type="match status" value="1"/>
</dbReference>
<comment type="function">
    <text evidence="11 12">Phosphorylation of dTMP to form dTDP in both de novo and salvage pathways of dTTP synthesis.</text>
</comment>
<organism evidence="14 15">
    <name type="scientific">Thermotomaculum hydrothermale</name>
    <dbReference type="NCBI Taxonomy" id="981385"/>
    <lineage>
        <taxon>Bacteria</taxon>
        <taxon>Pseudomonadati</taxon>
        <taxon>Acidobacteriota</taxon>
        <taxon>Holophagae</taxon>
        <taxon>Thermotomaculales</taxon>
        <taxon>Thermotomaculaceae</taxon>
        <taxon>Thermotomaculum</taxon>
    </lineage>
</organism>
<dbReference type="GO" id="GO:0004798">
    <property type="term" value="F:dTMP kinase activity"/>
    <property type="evidence" value="ECO:0007669"/>
    <property type="project" value="UniProtKB-UniRule"/>
</dbReference>
<dbReference type="NCBIfam" id="TIGR00041">
    <property type="entry name" value="DTMP_kinase"/>
    <property type="match status" value="1"/>
</dbReference>
<comment type="similarity">
    <text evidence="1 12">Belongs to the thymidylate kinase family.</text>
</comment>
<dbReference type="InterPro" id="IPR018095">
    <property type="entry name" value="Thymidylate_kin_CS"/>
</dbReference>
<protein>
    <recommendedName>
        <fullName evidence="3 12">Thymidylate kinase</fullName>
        <ecNumber evidence="2 12">2.7.4.9</ecNumber>
    </recommendedName>
    <alternativeName>
        <fullName evidence="9 12">dTMP kinase</fullName>
    </alternativeName>
</protein>
<reference evidence="14 15" key="1">
    <citation type="journal article" date="2012" name="Extremophiles">
        <title>Thermotomaculum hydrothermale gen. nov., sp. nov., a novel heterotrophic thermophile within the phylum Acidobacteria from a deep-sea hydrothermal vent chimney in the Southern Okinawa Trough.</title>
        <authorList>
            <person name="Izumi H."/>
            <person name="Nunoura T."/>
            <person name="Miyazaki M."/>
            <person name="Mino S."/>
            <person name="Toki T."/>
            <person name="Takai K."/>
            <person name="Sako Y."/>
            <person name="Sawabe T."/>
            <person name="Nakagawa S."/>
        </authorList>
    </citation>
    <scope>NUCLEOTIDE SEQUENCE [LARGE SCALE GENOMIC DNA]</scope>
    <source>
        <strain evidence="14 15">AC55</strain>
    </source>
</reference>
<keyword evidence="7 12" id="KW-0418">Kinase</keyword>
<evidence type="ECO:0000256" key="2">
    <source>
        <dbReference type="ARBA" id="ARBA00012980"/>
    </source>
</evidence>
<evidence type="ECO:0000313" key="15">
    <source>
        <dbReference type="Proteomes" id="UP000595564"/>
    </source>
</evidence>
<dbReference type="EMBL" id="AP017470">
    <property type="protein sequence ID" value="BBB33015.1"/>
    <property type="molecule type" value="Genomic_DNA"/>
</dbReference>
<keyword evidence="6 12" id="KW-0547">Nucleotide-binding</keyword>
<evidence type="ECO:0000256" key="5">
    <source>
        <dbReference type="ARBA" id="ARBA00022727"/>
    </source>
</evidence>
<dbReference type="InterPro" id="IPR018094">
    <property type="entry name" value="Thymidylate_kinase"/>
</dbReference>
<dbReference type="GO" id="GO:0006227">
    <property type="term" value="P:dUDP biosynthetic process"/>
    <property type="evidence" value="ECO:0007669"/>
    <property type="project" value="TreeGrafter"/>
</dbReference>
<dbReference type="SUPFAM" id="SSF52540">
    <property type="entry name" value="P-loop containing nucleoside triphosphate hydrolases"/>
    <property type="match status" value="1"/>
</dbReference>
<dbReference type="PANTHER" id="PTHR10344">
    <property type="entry name" value="THYMIDYLATE KINASE"/>
    <property type="match status" value="1"/>
</dbReference>
<dbReference type="InterPro" id="IPR039430">
    <property type="entry name" value="Thymidylate_kin-like_dom"/>
</dbReference>
<evidence type="ECO:0000256" key="8">
    <source>
        <dbReference type="ARBA" id="ARBA00022840"/>
    </source>
</evidence>
<sequence>MVKGLFITFEGIEGCGKSTQAKLLKEYLEKKGLKTILSMEPGGTEIGQKIRNILVDPKYKGILHPVTEALLYQADRNQHLKEKIIPHLNNGYVVICDRYQHSSLAYQCYGRELDIEKIEWVFRNIVEGIEPDIVFLIDIDEETSLKRVNKRAQVENIELSRFEIEHKNFHKRVRQGFLALAKENNNFVVIDGKKSIEDIHKEIVSIVEKRLKNV</sequence>
<feature type="domain" description="Thymidylate kinase-like" evidence="13">
    <location>
        <begin position="9"/>
        <end position="203"/>
    </location>
</feature>
<dbReference type="GO" id="GO:0005524">
    <property type="term" value="F:ATP binding"/>
    <property type="evidence" value="ECO:0007669"/>
    <property type="project" value="UniProtKB-UniRule"/>
</dbReference>
<keyword evidence="5 12" id="KW-0545">Nucleotide biosynthesis</keyword>
<evidence type="ECO:0000256" key="12">
    <source>
        <dbReference type="HAMAP-Rule" id="MF_00165"/>
    </source>
</evidence>
<dbReference type="FunFam" id="3.40.50.300:FF:000225">
    <property type="entry name" value="Thymidylate kinase"/>
    <property type="match status" value="1"/>
</dbReference>
<evidence type="ECO:0000256" key="4">
    <source>
        <dbReference type="ARBA" id="ARBA00022679"/>
    </source>
</evidence>
<keyword evidence="4 12" id="KW-0808">Transferase</keyword>
<dbReference type="HAMAP" id="MF_00165">
    <property type="entry name" value="Thymidylate_kinase"/>
    <property type="match status" value="1"/>
</dbReference>
<dbReference type="KEGG" id="thyd:TTHT_1511"/>
<feature type="binding site" evidence="12">
    <location>
        <begin position="11"/>
        <end position="18"/>
    </location>
    <ligand>
        <name>ATP</name>
        <dbReference type="ChEBI" id="CHEBI:30616"/>
    </ligand>
</feature>
<comment type="catalytic activity">
    <reaction evidence="10 12">
        <text>dTMP + ATP = dTDP + ADP</text>
        <dbReference type="Rhea" id="RHEA:13517"/>
        <dbReference type="ChEBI" id="CHEBI:30616"/>
        <dbReference type="ChEBI" id="CHEBI:58369"/>
        <dbReference type="ChEBI" id="CHEBI:63528"/>
        <dbReference type="ChEBI" id="CHEBI:456216"/>
        <dbReference type="EC" id="2.7.4.9"/>
    </reaction>
</comment>
<name>A0A7R6SZP1_9BACT</name>
<evidence type="ECO:0000313" key="14">
    <source>
        <dbReference type="EMBL" id="BBB33015.1"/>
    </source>
</evidence>
<evidence type="ECO:0000256" key="9">
    <source>
        <dbReference type="ARBA" id="ARBA00029962"/>
    </source>
</evidence>
<accession>A0A7R6SZP1</accession>
<dbReference type="Gene3D" id="3.40.50.300">
    <property type="entry name" value="P-loop containing nucleotide triphosphate hydrolases"/>
    <property type="match status" value="1"/>
</dbReference>
<evidence type="ECO:0000256" key="6">
    <source>
        <dbReference type="ARBA" id="ARBA00022741"/>
    </source>
</evidence>
<dbReference type="Pfam" id="PF02223">
    <property type="entry name" value="Thymidylate_kin"/>
    <property type="match status" value="1"/>
</dbReference>
<evidence type="ECO:0000259" key="13">
    <source>
        <dbReference type="Pfam" id="PF02223"/>
    </source>
</evidence>
<dbReference type="InterPro" id="IPR027417">
    <property type="entry name" value="P-loop_NTPase"/>
</dbReference>
<dbReference type="Proteomes" id="UP000595564">
    <property type="component" value="Chromosome"/>
</dbReference>
<proteinExistence type="inferred from homology"/>
<evidence type="ECO:0000256" key="1">
    <source>
        <dbReference type="ARBA" id="ARBA00009776"/>
    </source>
</evidence>
<evidence type="ECO:0000256" key="11">
    <source>
        <dbReference type="ARBA" id="ARBA00057735"/>
    </source>
</evidence>
<dbReference type="GO" id="GO:0006233">
    <property type="term" value="P:dTDP biosynthetic process"/>
    <property type="evidence" value="ECO:0007669"/>
    <property type="project" value="InterPro"/>
</dbReference>
<evidence type="ECO:0000256" key="3">
    <source>
        <dbReference type="ARBA" id="ARBA00017144"/>
    </source>
</evidence>
<dbReference type="CDD" id="cd01672">
    <property type="entry name" value="TMPK"/>
    <property type="match status" value="1"/>
</dbReference>
<dbReference type="PANTHER" id="PTHR10344:SF4">
    <property type="entry name" value="UMP-CMP KINASE 2, MITOCHONDRIAL"/>
    <property type="match status" value="1"/>
</dbReference>
<dbReference type="RefSeq" id="WP_201327314.1">
    <property type="nucleotide sequence ID" value="NZ_AP017470.1"/>
</dbReference>
<dbReference type="AlphaFoldDB" id="A0A7R6SZP1"/>
<dbReference type="GO" id="GO:0006235">
    <property type="term" value="P:dTTP biosynthetic process"/>
    <property type="evidence" value="ECO:0007669"/>
    <property type="project" value="UniProtKB-UniRule"/>
</dbReference>
<gene>
    <name evidence="12 14" type="primary">tmk</name>
    <name evidence="14" type="ORF">TTHT_1511</name>
</gene>
<keyword evidence="15" id="KW-1185">Reference proteome</keyword>
<dbReference type="GO" id="GO:0005829">
    <property type="term" value="C:cytosol"/>
    <property type="evidence" value="ECO:0007669"/>
    <property type="project" value="TreeGrafter"/>
</dbReference>
<keyword evidence="8 12" id="KW-0067">ATP-binding</keyword>
<evidence type="ECO:0000256" key="7">
    <source>
        <dbReference type="ARBA" id="ARBA00022777"/>
    </source>
</evidence>
<evidence type="ECO:0000256" key="10">
    <source>
        <dbReference type="ARBA" id="ARBA00048743"/>
    </source>
</evidence>